<reference evidence="6" key="1">
    <citation type="journal article" date="2016" name="Nature">
        <title>The genome of the seagrass Zostera marina reveals angiosperm adaptation to the sea.</title>
        <authorList>
            <person name="Olsen J.L."/>
            <person name="Rouze P."/>
            <person name="Verhelst B."/>
            <person name="Lin Y.-C."/>
            <person name="Bayer T."/>
            <person name="Collen J."/>
            <person name="Dattolo E."/>
            <person name="De Paoli E."/>
            <person name="Dittami S."/>
            <person name="Maumus F."/>
            <person name="Michel G."/>
            <person name="Kersting A."/>
            <person name="Lauritano C."/>
            <person name="Lohaus R."/>
            <person name="Toepel M."/>
            <person name="Tonon T."/>
            <person name="Vanneste K."/>
            <person name="Amirebrahimi M."/>
            <person name="Brakel J."/>
            <person name="Bostroem C."/>
            <person name="Chovatia M."/>
            <person name="Grimwood J."/>
            <person name="Jenkins J.W."/>
            <person name="Jueterbock A."/>
            <person name="Mraz A."/>
            <person name="Stam W.T."/>
            <person name="Tice H."/>
            <person name="Bornberg-Bauer E."/>
            <person name="Green P.J."/>
            <person name="Pearson G.A."/>
            <person name="Procaccini G."/>
            <person name="Duarte C.M."/>
            <person name="Schmutz J."/>
            <person name="Reusch T.B.H."/>
            <person name="Van de Peer Y."/>
        </authorList>
    </citation>
    <scope>NUCLEOTIDE SEQUENCE [LARGE SCALE GENOMIC DNA]</scope>
    <source>
        <strain evidence="6">cv. Finnish</strain>
    </source>
</reference>
<dbReference type="Gene3D" id="3.20.20.80">
    <property type="entry name" value="Glycosidases"/>
    <property type="match status" value="1"/>
</dbReference>
<gene>
    <name evidence="5" type="ORF">ZOSMA_3G01020</name>
</gene>
<dbReference type="InterPro" id="IPR017853">
    <property type="entry name" value="GH"/>
</dbReference>
<dbReference type="InterPro" id="IPR001944">
    <property type="entry name" value="Glycoside_Hdrlase_35"/>
</dbReference>
<evidence type="ECO:0000313" key="5">
    <source>
        <dbReference type="EMBL" id="KMZ63621.1"/>
    </source>
</evidence>
<proteinExistence type="inferred from homology"/>
<evidence type="ECO:0000256" key="3">
    <source>
        <dbReference type="ARBA" id="ARBA00012756"/>
    </source>
</evidence>
<dbReference type="GO" id="GO:0004565">
    <property type="term" value="F:beta-galactosidase activity"/>
    <property type="evidence" value="ECO:0007669"/>
    <property type="project" value="UniProtKB-EC"/>
</dbReference>
<sequence length="127" mass="15162">MWPDMFQKAKDEGLDVIETNYVFWNAHEPRRRQIQRAGLYSIIRIGPYVLAEWNYGGLPDWLHKVPGMVMRSNNQQFKDEMQIFTTLIIDMIKKRRLLAPQVAPIVLTQNENEYGDKRNTENLRFFF</sequence>
<dbReference type="Pfam" id="PF01301">
    <property type="entry name" value="Glyco_hydro_35"/>
    <property type="match status" value="1"/>
</dbReference>
<dbReference type="AlphaFoldDB" id="A0A0K9P3N3"/>
<dbReference type="PANTHER" id="PTHR23421">
    <property type="entry name" value="BETA-GALACTOSIDASE RELATED"/>
    <property type="match status" value="1"/>
</dbReference>
<evidence type="ECO:0000256" key="1">
    <source>
        <dbReference type="ARBA" id="ARBA00001412"/>
    </source>
</evidence>
<dbReference type="Proteomes" id="UP000036987">
    <property type="component" value="Unassembled WGS sequence"/>
</dbReference>
<evidence type="ECO:0000259" key="4">
    <source>
        <dbReference type="Pfam" id="PF01301"/>
    </source>
</evidence>
<dbReference type="OrthoDB" id="686509at2759"/>
<name>A0A0K9P3N3_ZOSMR</name>
<accession>A0A0K9P3N3</accession>
<evidence type="ECO:0000256" key="2">
    <source>
        <dbReference type="ARBA" id="ARBA00009809"/>
    </source>
</evidence>
<dbReference type="SUPFAM" id="SSF51445">
    <property type="entry name" value="(Trans)glycosidases"/>
    <property type="match status" value="1"/>
</dbReference>
<keyword evidence="6" id="KW-1185">Reference proteome</keyword>
<dbReference type="InterPro" id="IPR031330">
    <property type="entry name" value="Gly_Hdrlase_35_cat"/>
</dbReference>
<dbReference type="OMA" id="NEVELWF"/>
<dbReference type="EMBL" id="LFYR01001213">
    <property type="protein sequence ID" value="KMZ63621.1"/>
    <property type="molecule type" value="Genomic_DNA"/>
</dbReference>
<evidence type="ECO:0000313" key="6">
    <source>
        <dbReference type="Proteomes" id="UP000036987"/>
    </source>
</evidence>
<dbReference type="GO" id="GO:0005975">
    <property type="term" value="P:carbohydrate metabolic process"/>
    <property type="evidence" value="ECO:0007669"/>
    <property type="project" value="InterPro"/>
</dbReference>
<protein>
    <recommendedName>
        <fullName evidence="3">beta-galactosidase</fullName>
        <ecNumber evidence="3">3.2.1.23</ecNumber>
    </recommendedName>
</protein>
<dbReference type="EC" id="3.2.1.23" evidence="3"/>
<comment type="catalytic activity">
    <reaction evidence="1">
        <text>Hydrolysis of terminal non-reducing beta-D-galactose residues in beta-D-galactosides.</text>
        <dbReference type="EC" id="3.2.1.23"/>
    </reaction>
</comment>
<organism evidence="5 6">
    <name type="scientific">Zostera marina</name>
    <name type="common">Eelgrass</name>
    <dbReference type="NCBI Taxonomy" id="29655"/>
    <lineage>
        <taxon>Eukaryota</taxon>
        <taxon>Viridiplantae</taxon>
        <taxon>Streptophyta</taxon>
        <taxon>Embryophyta</taxon>
        <taxon>Tracheophyta</taxon>
        <taxon>Spermatophyta</taxon>
        <taxon>Magnoliopsida</taxon>
        <taxon>Liliopsida</taxon>
        <taxon>Zosteraceae</taxon>
        <taxon>Zostera</taxon>
    </lineage>
</organism>
<dbReference type="STRING" id="29655.A0A0K9P3N3"/>
<feature type="domain" description="Glycoside hydrolase 35 catalytic" evidence="4">
    <location>
        <begin position="1"/>
        <end position="120"/>
    </location>
</feature>
<comment type="similarity">
    <text evidence="2">Belongs to the glycosyl hydrolase 35 family.</text>
</comment>
<comment type="caution">
    <text evidence="5">The sequence shown here is derived from an EMBL/GenBank/DDBJ whole genome shotgun (WGS) entry which is preliminary data.</text>
</comment>